<organism evidence="1 2">
    <name type="scientific">Meloidogyne enterolobii</name>
    <name type="common">Root-knot nematode worm</name>
    <name type="synonym">Meloidogyne mayaguensis</name>
    <dbReference type="NCBI Taxonomy" id="390850"/>
    <lineage>
        <taxon>Eukaryota</taxon>
        <taxon>Metazoa</taxon>
        <taxon>Ecdysozoa</taxon>
        <taxon>Nematoda</taxon>
        <taxon>Chromadorea</taxon>
        <taxon>Rhabditida</taxon>
        <taxon>Tylenchina</taxon>
        <taxon>Tylenchomorpha</taxon>
        <taxon>Tylenchoidea</taxon>
        <taxon>Meloidogynidae</taxon>
        <taxon>Meloidogyninae</taxon>
        <taxon>Meloidogyne</taxon>
    </lineage>
</organism>
<comment type="caution">
    <text evidence="1">The sequence shown here is derived from an EMBL/GenBank/DDBJ whole genome shotgun (WGS) entry which is preliminary data.</text>
</comment>
<name>A0ACB1AWI0_MELEN</name>
<dbReference type="EMBL" id="CAVMJV010000134">
    <property type="protein sequence ID" value="CAK5110072.1"/>
    <property type="molecule type" value="Genomic_DNA"/>
</dbReference>
<keyword evidence="2" id="KW-1185">Reference proteome</keyword>
<evidence type="ECO:0000313" key="2">
    <source>
        <dbReference type="Proteomes" id="UP001497535"/>
    </source>
</evidence>
<protein>
    <submittedName>
        <fullName evidence="1">Uncharacterized protein</fullName>
    </submittedName>
</protein>
<dbReference type="Proteomes" id="UP001497535">
    <property type="component" value="Unassembled WGS sequence"/>
</dbReference>
<gene>
    <name evidence="1" type="ORF">MENTE1834_LOCUS44347</name>
</gene>
<accession>A0ACB1AWI0</accession>
<sequence>MRKLIFLSAVFPFIFLHSFFSCFPILTIFFENGRTSLQWKSGISRLMERL</sequence>
<evidence type="ECO:0000313" key="1">
    <source>
        <dbReference type="EMBL" id="CAK5110072.1"/>
    </source>
</evidence>
<proteinExistence type="predicted"/>
<reference evidence="1" key="1">
    <citation type="submission" date="2023-11" db="EMBL/GenBank/DDBJ databases">
        <authorList>
            <person name="Poullet M."/>
        </authorList>
    </citation>
    <scope>NUCLEOTIDE SEQUENCE</scope>
    <source>
        <strain evidence="1">E1834</strain>
    </source>
</reference>